<evidence type="ECO:0000313" key="2">
    <source>
        <dbReference type="Proteomes" id="UP000593566"/>
    </source>
</evidence>
<dbReference type="EMBL" id="JACCJB010000022">
    <property type="protein sequence ID" value="KAF6218670.1"/>
    <property type="molecule type" value="Genomic_DNA"/>
</dbReference>
<proteinExistence type="predicted"/>
<dbReference type="PANTHER" id="PTHR40636:SF1">
    <property type="entry name" value="CSBD-LIKE DOMAIN-CONTAINING PROTEIN"/>
    <property type="match status" value="1"/>
</dbReference>
<accession>A0A8H6C823</accession>
<comment type="caution">
    <text evidence="1">The sequence shown here is derived from an EMBL/GenBank/DDBJ whole genome shotgun (WGS) entry which is preliminary data.</text>
</comment>
<name>A0A8H6C823_9LECA</name>
<gene>
    <name evidence="1" type="ORF">HO133_006021</name>
</gene>
<dbReference type="Proteomes" id="UP000593566">
    <property type="component" value="Unassembled WGS sequence"/>
</dbReference>
<sequence>MPTSNDTNNPIGFVTSTLGNGVSGVAKTAGGIVGAAGRGVGQTVTGVTGSAGKPVGDALEAVGNGVEGGAKSVGDGVEDAGKGKKGFWVKITECDSKSPEMESNTGYSTELYDLRFKGFTISQVESIMVSTS</sequence>
<keyword evidence="2" id="KW-1185">Reference proteome</keyword>
<dbReference type="AlphaFoldDB" id="A0A8H6C823"/>
<reference evidence="1 2" key="1">
    <citation type="journal article" date="2020" name="Genomics">
        <title>Complete, high-quality genomes from long-read metagenomic sequencing of two wolf lichen thalli reveals enigmatic genome architecture.</title>
        <authorList>
            <person name="McKenzie S.K."/>
            <person name="Walston R.F."/>
            <person name="Allen J.L."/>
        </authorList>
    </citation>
    <scope>NUCLEOTIDE SEQUENCE [LARGE SCALE GENOMIC DNA]</scope>
    <source>
        <strain evidence="1">WasteWater1</strain>
    </source>
</reference>
<protein>
    <submittedName>
        <fullName evidence="1">Uncharacterized protein</fullName>
    </submittedName>
</protein>
<organism evidence="1 2">
    <name type="scientific">Letharia lupina</name>
    <dbReference type="NCBI Taxonomy" id="560253"/>
    <lineage>
        <taxon>Eukaryota</taxon>
        <taxon>Fungi</taxon>
        <taxon>Dikarya</taxon>
        <taxon>Ascomycota</taxon>
        <taxon>Pezizomycotina</taxon>
        <taxon>Lecanoromycetes</taxon>
        <taxon>OSLEUM clade</taxon>
        <taxon>Lecanoromycetidae</taxon>
        <taxon>Lecanorales</taxon>
        <taxon>Lecanorineae</taxon>
        <taxon>Parmeliaceae</taxon>
        <taxon>Letharia</taxon>
    </lineage>
</organism>
<dbReference type="RefSeq" id="XP_037148105.1">
    <property type="nucleotide sequence ID" value="XM_037296924.1"/>
</dbReference>
<dbReference type="PANTHER" id="PTHR40636">
    <property type="entry name" value="CSBD-LIKE DOMAIN-CONTAINING PROTEIN"/>
    <property type="match status" value="1"/>
</dbReference>
<dbReference type="GeneID" id="59334426"/>
<evidence type="ECO:0000313" key="1">
    <source>
        <dbReference type="EMBL" id="KAF6218670.1"/>
    </source>
</evidence>